<keyword evidence="2" id="KW-1185">Reference proteome</keyword>
<accession>A0A090PZ21</accession>
<name>A0A090PZ21_9FLAO</name>
<proteinExistence type="predicted"/>
<dbReference type="Pfam" id="PF20113">
    <property type="entry name" value="DUF6503"/>
    <property type="match status" value="1"/>
</dbReference>
<dbReference type="eggNOG" id="ENOG502ZBWE">
    <property type="taxonomic scope" value="Bacteria"/>
</dbReference>
<evidence type="ECO:0000313" key="1">
    <source>
        <dbReference type="EMBL" id="GAK95980.1"/>
    </source>
</evidence>
<dbReference type="InterPro" id="IPR045444">
    <property type="entry name" value="DUF6503"/>
</dbReference>
<evidence type="ECO:0000313" key="2">
    <source>
        <dbReference type="Proteomes" id="UP000029221"/>
    </source>
</evidence>
<gene>
    <name evidence="1" type="ORF">JCM19294_2762</name>
</gene>
<comment type="caution">
    <text evidence="1">The sequence shown here is derived from an EMBL/GenBank/DDBJ whole genome shotgun (WGS) entry which is preliminary data.</text>
</comment>
<dbReference type="Proteomes" id="UP000029221">
    <property type="component" value="Unassembled WGS sequence"/>
</dbReference>
<dbReference type="STRING" id="319236.BST91_10985"/>
<protein>
    <recommendedName>
        <fullName evidence="3">Threonine synthase</fullName>
    </recommendedName>
</protein>
<sequence length="266" mass="30638">MKQILSIIAILLVAISCKNEVPKVETQEKVSTVENQMPKVDYSAYPEELIKVFKAHGGLETWKSMRSMTYQLNEQSTVTDLQSRNILLETDNYMIGGNDGKVWIAQDSTYFDPGRARFYHNLMFYFYAMPFVLSDDGINYSPADSLTYKNETFPGIKISYNEGIGDAPDDNYILYYDPSSYQMKWLAYTVTYGKNEESNNYSFIKYEDWNEVNGLLLPVKLQWYTVKDGKPDTPRGDARVFEKIDVDNAPMDNGMFKKPENGIYVD</sequence>
<dbReference type="EMBL" id="BBML01000001">
    <property type="protein sequence ID" value="GAK95980.1"/>
    <property type="molecule type" value="Genomic_DNA"/>
</dbReference>
<dbReference type="RefSeq" id="WP_042276850.1">
    <property type="nucleotide sequence ID" value="NZ_BBML01000001.1"/>
</dbReference>
<dbReference type="PROSITE" id="PS51257">
    <property type="entry name" value="PROKAR_LIPOPROTEIN"/>
    <property type="match status" value="1"/>
</dbReference>
<organism evidence="1 2">
    <name type="scientific">Nonlabens tegetincola</name>
    <dbReference type="NCBI Taxonomy" id="323273"/>
    <lineage>
        <taxon>Bacteria</taxon>
        <taxon>Pseudomonadati</taxon>
        <taxon>Bacteroidota</taxon>
        <taxon>Flavobacteriia</taxon>
        <taxon>Flavobacteriales</taxon>
        <taxon>Flavobacteriaceae</taxon>
        <taxon>Nonlabens</taxon>
    </lineage>
</organism>
<dbReference type="AlphaFoldDB" id="A0A090PZ21"/>
<reference evidence="1" key="1">
    <citation type="journal article" date="2014" name="Genome Announc.">
        <title>Draft Genome Sequences of Marine Flavobacterium Nonlabens Strains NR17, NR24, NR27, NR32, NR33, and Ara13.</title>
        <authorList>
            <person name="Nakanishi M."/>
            <person name="Meirelles P."/>
            <person name="Suzuki R."/>
            <person name="Takatani N."/>
            <person name="Mino S."/>
            <person name="Suda W."/>
            <person name="Oshima K."/>
            <person name="Hattori M."/>
            <person name="Ohkuma M."/>
            <person name="Hosokawa M."/>
            <person name="Miyashita K."/>
            <person name="Thompson F.L."/>
            <person name="Niwa A."/>
            <person name="Sawabe T."/>
            <person name="Sawabe T."/>
        </authorList>
    </citation>
    <scope>NUCLEOTIDE SEQUENCE [LARGE SCALE GENOMIC DNA]</scope>
    <source>
        <strain evidence="1">JCM 19294</strain>
    </source>
</reference>
<evidence type="ECO:0008006" key="3">
    <source>
        <dbReference type="Google" id="ProtNLM"/>
    </source>
</evidence>